<sequence length="49" mass="5938">MVEINLIKKGGIHILLFYWTRSFIQIKDSKILCKRNFLRFSFDTLFSKK</sequence>
<reference evidence="1 2" key="1">
    <citation type="submission" date="2013-01" db="EMBL/GenBank/DDBJ databases">
        <authorList>
            <person name="Harkins D.M."/>
            <person name="Durkin A.S."/>
            <person name="Brinkac L.M."/>
            <person name="Haft D.H."/>
            <person name="Selengut J.D."/>
            <person name="Sanka R."/>
            <person name="DePew J."/>
            <person name="Purushe J."/>
            <person name="Whelen A.C."/>
            <person name="Vinetz J.M."/>
            <person name="Sutton G.G."/>
            <person name="Nierman W.C."/>
            <person name="Fouts D.E."/>
        </authorList>
    </citation>
    <scope>NUCLEOTIDE SEQUENCE [LARGE SCALE GENOMIC DNA]</scope>
    <source>
        <strain evidence="1 2">2007001578</strain>
    </source>
</reference>
<evidence type="ECO:0000313" key="1">
    <source>
        <dbReference type="EMBL" id="EMM99443.1"/>
    </source>
</evidence>
<organism evidence="1 2">
    <name type="scientific">Leptospira noguchii str. 2007001578</name>
    <dbReference type="NCBI Taxonomy" id="1049974"/>
    <lineage>
        <taxon>Bacteria</taxon>
        <taxon>Pseudomonadati</taxon>
        <taxon>Spirochaetota</taxon>
        <taxon>Spirochaetia</taxon>
        <taxon>Leptospirales</taxon>
        <taxon>Leptospiraceae</taxon>
        <taxon>Leptospira</taxon>
    </lineage>
</organism>
<comment type="caution">
    <text evidence="1">The sequence shown here is derived from an EMBL/GenBank/DDBJ whole genome shotgun (WGS) entry which is preliminary data.</text>
</comment>
<accession>A0ABP2T576</accession>
<name>A0ABP2T576_9LEPT</name>
<dbReference type="Proteomes" id="UP000012099">
    <property type="component" value="Unassembled WGS sequence"/>
</dbReference>
<proteinExistence type="predicted"/>
<gene>
    <name evidence="1" type="ORF">LEP1GSC035_1248</name>
</gene>
<evidence type="ECO:0000313" key="2">
    <source>
        <dbReference type="Proteomes" id="UP000012099"/>
    </source>
</evidence>
<dbReference type="EMBL" id="AHMH02000114">
    <property type="protein sequence ID" value="EMM99443.1"/>
    <property type="molecule type" value="Genomic_DNA"/>
</dbReference>
<protein>
    <submittedName>
        <fullName evidence="1">Uncharacterized protein</fullName>
    </submittedName>
</protein>
<keyword evidence="2" id="KW-1185">Reference proteome</keyword>